<dbReference type="Gene3D" id="1.25.40.20">
    <property type="entry name" value="Ankyrin repeat-containing domain"/>
    <property type="match status" value="1"/>
</dbReference>
<keyword evidence="1" id="KW-0040">ANK repeat</keyword>
<dbReference type="EMBL" id="CACRTZ010000029">
    <property type="protein sequence ID" value="VYU43209.1"/>
    <property type="molecule type" value="Genomic_DNA"/>
</dbReference>
<feature type="repeat" description="ANK" evidence="1">
    <location>
        <begin position="39"/>
        <end position="72"/>
    </location>
</feature>
<gene>
    <name evidence="2" type="ORF">EMLFYP7_02350</name>
</gene>
<dbReference type="PROSITE" id="PS50088">
    <property type="entry name" value="ANK_REPEAT"/>
    <property type="match status" value="1"/>
</dbReference>
<name>A0A6N3EV65_9ENTR</name>
<accession>A0A6N3EV65</accession>
<evidence type="ECO:0000256" key="1">
    <source>
        <dbReference type="PROSITE-ProRule" id="PRU00023"/>
    </source>
</evidence>
<evidence type="ECO:0000313" key="2">
    <source>
        <dbReference type="EMBL" id="VYU43209.1"/>
    </source>
</evidence>
<dbReference type="InterPro" id="IPR002110">
    <property type="entry name" value="Ankyrin_rpt"/>
</dbReference>
<dbReference type="PROSITE" id="PS50297">
    <property type="entry name" value="ANK_REP_REGION"/>
    <property type="match status" value="1"/>
</dbReference>
<protein>
    <submittedName>
        <fullName evidence="2">Uncharacterized protein</fullName>
    </submittedName>
</protein>
<reference evidence="2" key="1">
    <citation type="submission" date="2019-11" db="EMBL/GenBank/DDBJ databases">
        <authorList>
            <person name="Feng L."/>
        </authorList>
    </citation>
    <scope>NUCLEOTIDE SEQUENCE</scope>
    <source>
        <strain evidence="2">EMassiliensisLFYP7</strain>
    </source>
</reference>
<sequence length="316" mass="35166">MDAATAQQLMTHAYHGDWRALFALLAQHPTLVNHVSPGKGYSALHQAAWHGADLAVVGRLLRAGADVSLKTSAQQTACDIAQQRHPQREDLRFVLDPAGRTLAQLMRKLVADQPPTLTYPDMLLLDNLLMLLSEDEGVAPDASAQARFTAAFFALSGRELAAPSQPHPSIPPNWWLDTDYWRERFLPALLALEQQKFTFPLTASWATVGDLLIVENASWGLRGDPWLWRELRKATARLPLPPTREELSGQLQKLVLALVGVAEFTDAYQHVPRFSRGGMSSGMVDLRFWQEKAIPLMVQRAEWLRAISCGDALKQP</sequence>
<dbReference type="Pfam" id="PF00023">
    <property type="entry name" value="Ank"/>
    <property type="match status" value="1"/>
</dbReference>
<dbReference type="RefSeq" id="WP_156566265.1">
    <property type="nucleotide sequence ID" value="NZ_CACRTZ010000029.1"/>
</dbReference>
<dbReference type="SUPFAM" id="SSF48403">
    <property type="entry name" value="Ankyrin repeat"/>
    <property type="match status" value="1"/>
</dbReference>
<dbReference type="InterPro" id="IPR036770">
    <property type="entry name" value="Ankyrin_rpt-contain_sf"/>
</dbReference>
<organism evidence="2">
    <name type="scientific">Phytobacter massiliensis</name>
    <dbReference type="NCBI Taxonomy" id="1485952"/>
    <lineage>
        <taxon>Bacteria</taxon>
        <taxon>Pseudomonadati</taxon>
        <taxon>Pseudomonadota</taxon>
        <taxon>Gammaproteobacteria</taxon>
        <taxon>Enterobacterales</taxon>
        <taxon>Enterobacteriaceae</taxon>
        <taxon>Phytobacter</taxon>
    </lineage>
</organism>
<proteinExistence type="predicted"/>
<dbReference type="AlphaFoldDB" id="A0A6N3EV65"/>